<name>A0A238VUS3_9PSEU</name>
<reference evidence="8 9" key="1">
    <citation type="submission" date="2017-06" db="EMBL/GenBank/DDBJ databases">
        <authorList>
            <person name="Kim H.J."/>
            <person name="Triplett B.A."/>
        </authorList>
    </citation>
    <scope>NUCLEOTIDE SEQUENCE [LARGE SCALE GENOMIC DNA]</scope>
    <source>
        <strain evidence="8 9">DSM 45207</strain>
    </source>
</reference>
<proteinExistence type="predicted"/>
<comment type="subcellular location">
    <subcellularLocation>
        <location evidence="1">Cell membrane</location>
        <topology evidence="1">Multi-pass membrane protein</topology>
    </subcellularLocation>
</comment>
<feature type="transmembrane region" description="Helical" evidence="7">
    <location>
        <begin position="295"/>
        <end position="314"/>
    </location>
</feature>
<protein>
    <submittedName>
        <fullName evidence="8">Nucleoside ABC transporter membrane protein</fullName>
    </submittedName>
</protein>
<keyword evidence="9" id="KW-1185">Reference proteome</keyword>
<evidence type="ECO:0000256" key="1">
    <source>
        <dbReference type="ARBA" id="ARBA00004651"/>
    </source>
</evidence>
<dbReference type="EMBL" id="FZNW01000004">
    <property type="protein sequence ID" value="SNR38072.1"/>
    <property type="molecule type" value="Genomic_DNA"/>
</dbReference>
<evidence type="ECO:0000256" key="2">
    <source>
        <dbReference type="ARBA" id="ARBA00022475"/>
    </source>
</evidence>
<evidence type="ECO:0000256" key="5">
    <source>
        <dbReference type="ARBA" id="ARBA00023136"/>
    </source>
</evidence>
<keyword evidence="2" id="KW-1003">Cell membrane</keyword>
<dbReference type="CDD" id="cd06580">
    <property type="entry name" value="TM_PBP1_transp_TpRbsC_like"/>
    <property type="match status" value="1"/>
</dbReference>
<feature type="transmembrane region" description="Helical" evidence="7">
    <location>
        <begin position="247"/>
        <end position="265"/>
    </location>
</feature>
<gene>
    <name evidence="8" type="ORF">SAMN06265360_10497</name>
</gene>
<accession>A0A238VUS3</accession>
<evidence type="ECO:0000256" key="3">
    <source>
        <dbReference type="ARBA" id="ARBA00022692"/>
    </source>
</evidence>
<dbReference type="GO" id="GO:0005886">
    <property type="term" value="C:plasma membrane"/>
    <property type="evidence" value="ECO:0007669"/>
    <property type="project" value="UniProtKB-SubCell"/>
</dbReference>
<keyword evidence="5 7" id="KW-0472">Membrane</keyword>
<feature type="compositionally biased region" description="Polar residues" evidence="6">
    <location>
        <begin position="9"/>
        <end position="25"/>
    </location>
</feature>
<dbReference type="RefSeq" id="WP_217898465.1">
    <property type="nucleotide sequence ID" value="NZ_FZNW01000004.1"/>
</dbReference>
<dbReference type="PANTHER" id="PTHR47089:SF1">
    <property type="entry name" value="GUANOSINE ABC TRANSPORTER PERMEASE PROTEIN NUPP"/>
    <property type="match status" value="1"/>
</dbReference>
<dbReference type="Pfam" id="PF02653">
    <property type="entry name" value="BPD_transp_2"/>
    <property type="match status" value="1"/>
</dbReference>
<dbReference type="Proteomes" id="UP000198348">
    <property type="component" value="Unassembled WGS sequence"/>
</dbReference>
<dbReference type="AlphaFoldDB" id="A0A238VUS3"/>
<feature type="transmembrane region" description="Helical" evidence="7">
    <location>
        <begin position="196"/>
        <end position="215"/>
    </location>
</feature>
<dbReference type="InterPro" id="IPR001851">
    <property type="entry name" value="ABC_transp_permease"/>
</dbReference>
<feature type="transmembrane region" description="Helical" evidence="7">
    <location>
        <begin position="138"/>
        <end position="156"/>
    </location>
</feature>
<evidence type="ECO:0000256" key="7">
    <source>
        <dbReference type="SAM" id="Phobius"/>
    </source>
</evidence>
<evidence type="ECO:0000256" key="4">
    <source>
        <dbReference type="ARBA" id="ARBA00022989"/>
    </source>
</evidence>
<feature type="transmembrane region" description="Helical" evidence="7">
    <location>
        <begin position="110"/>
        <end position="131"/>
    </location>
</feature>
<keyword evidence="4 7" id="KW-1133">Transmembrane helix</keyword>
<dbReference type="PANTHER" id="PTHR47089">
    <property type="entry name" value="ABC TRANSPORTER, PERMEASE PROTEIN"/>
    <property type="match status" value="1"/>
</dbReference>
<organism evidence="8 9">
    <name type="scientific">Haloechinothrix alba</name>
    <dbReference type="NCBI Taxonomy" id="664784"/>
    <lineage>
        <taxon>Bacteria</taxon>
        <taxon>Bacillati</taxon>
        <taxon>Actinomycetota</taxon>
        <taxon>Actinomycetes</taxon>
        <taxon>Pseudonocardiales</taxon>
        <taxon>Pseudonocardiaceae</taxon>
        <taxon>Haloechinothrix</taxon>
    </lineage>
</organism>
<sequence length="415" mass="43318">MSEQEHDTTATSGGEQRQQEPSVSQRLWRELTTGSAMLTVLSIVLALAIGGLLIILSDPRVQQAAGYFADRPSDTFAAAWQSVSSAYAAMFRGSLVDFGEYSVVRAVRPLAATLTNATPLIAAGLAVAIAFRTGLLNIGAEGQIILGAVGAGYIGFTMDLPVVVHLVVAVLGGVLAGAFWGGIAGFLKARTGAHEVIVTIMLNYIARFLLAYLLTLEAFRRAGRSDPISPYVAESAQLPRLFEGSRLHLGFLLAVVAAAVVWWLLTRSTIGFRLRAVGFNAHAATTAGMSVARSYTLAMCIAGGLAGLAGASQVLGTERFLSSGISGGLGFDAITVALLGRANPWGTVAAGLLFGALRAGAVTMQAETGTPIDIVLVVQSLIVLFIAAPPLVRAIFRIRVRSRGLGAPEARGWEA</sequence>
<feature type="transmembrane region" description="Helical" evidence="7">
    <location>
        <begin position="162"/>
        <end position="184"/>
    </location>
</feature>
<evidence type="ECO:0000313" key="9">
    <source>
        <dbReference type="Proteomes" id="UP000198348"/>
    </source>
</evidence>
<keyword evidence="3 7" id="KW-0812">Transmembrane</keyword>
<feature type="transmembrane region" description="Helical" evidence="7">
    <location>
        <begin position="347"/>
        <end position="366"/>
    </location>
</feature>
<feature type="transmembrane region" description="Helical" evidence="7">
    <location>
        <begin position="36"/>
        <end position="56"/>
    </location>
</feature>
<feature type="region of interest" description="Disordered" evidence="6">
    <location>
        <begin position="1"/>
        <end position="25"/>
    </location>
</feature>
<evidence type="ECO:0000313" key="8">
    <source>
        <dbReference type="EMBL" id="SNR38072.1"/>
    </source>
</evidence>
<feature type="transmembrane region" description="Helical" evidence="7">
    <location>
        <begin position="372"/>
        <end position="396"/>
    </location>
</feature>
<evidence type="ECO:0000256" key="6">
    <source>
        <dbReference type="SAM" id="MobiDB-lite"/>
    </source>
</evidence>
<dbReference type="GO" id="GO:0022857">
    <property type="term" value="F:transmembrane transporter activity"/>
    <property type="evidence" value="ECO:0007669"/>
    <property type="project" value="InterPro"/>
</dbReference>